<comment type="caution">
    <text evidence="2">The sequence shown here is derived from an EMBL/GenBank/DDBJ whole genome shotgun (WGS) entry which is preliminary data.</text>
</comment>
<evidence type="ECO:0000313" key="2">
    <source>
        <dbReference type="EMBL" id="MDM8202010.1"/>
    </source>
</evidence>
<keyword evidence="3" id="KW-1185">Reference proteome</keyword>
<dbReference type="EMBL" id="JAUDCL010000025">
    <property type="protein sequence ID" value="MDM8202010.1"/>
    <property type="molecule type" value="Genomic_DNA"/>
</dbReference>
<dbReference type="Proteomes" id="UP001529380">
    <property type="component" value="Unassembled WGS sequence"/>
</dbReference>
<reference evidence="3" key="2">
    <citation type="submission" date="2023-06" db="EMBL/GenBank/DDBJ databases">
        <title>Identification and characterization of horizontal gene transfer across gut microbiota members of farm animals based on homology search.</title>
        <authorList>
            <person name="Zeman M."/>
            <person name="Kubasova T."/>
            <person name="Jahodarova E."/>
            <person name="Nykrynova M."/>
            <person name="Rychlik I."/>
        </authorList>
    </citation>
    <scope>NUCLEOTIDE SEQUENCE [LARGE SCALE GENOMIC DNA]</scope>
    <source>
        <strain evidence="3">ET340</strain>
    </source>
</reference>
<evidence type="ECO:0000313" key="3">
    <source>
        <dbReference type="Proteomes" id="UP001529380"/>
    </source>
</evidence>
<keyword evidence="1" id="KW-0732">Signal</keyword>
<gene>
    <name evidence="2" type="ORF">QUW08_12010</name>
</gene>
<proteinExistence type="predicted"/>
<reference evidence="2 3" key="3">
    <citation type="submission" date="2023-06" db="EMBL/GenBank/DDBJ databases">
        <authorList>
            <person name="Zeman M."/>
            <person name="Kubasova T."/>
            <person name="Jahodarova E."/>
            <person name="Nykrynova M."/>
            <person name="Rychlik I."/>
        </authorList>
    </citation>
    <scope>NUCLEOTIDE SEQUENCE [LARGE SCALE GENOMIC DNA]</scope>
    <source>
        <strain evidence="2 3">ET340</strain>
    </source>
</reference>
<reference evidence="2 3" key="1">
    <citation type="submission" date="2023-06" db="EMBL/GenBank/DDBJ databases">
        <title>Identification and characterization of horizontal gene transfer across gut microbiota members of farm animals based on homology search.</title>
        <authorList>
            <person name="Schwarzerova J."/>
            <person name="Nykrynova M."/>
            <person name="Jureckova K."/>
            <person name="Cejkova D."/>
            <person name="Rychlik I."/>
        </authorList>
    </citation>
    <scope>NUCLEOTIDE SEQUENCE [LARGE SCALE GENOMIC DNA]</scope>
    <source>
        <strain evidence="2 3">ET340</strain>
    </source>
</reference>
<name>A0ABT7UUS5_9FIRM</name>
<organism evidence="2 3">
    <name type="scientific">Allofournierella massiliensis</name>
    <dbReference type="NCBI Taxonomy" id="1650663"/>
    <lineage>
        <taxon>Bacteria</taxon>
        <taxon>Bacillati</taxon>
        <taxon>Bacillota</taxon>
        <taxon>Clostridia</taxon>
        <taxon>Eubacteriales</taxon>
        <taxon>Oscillospiraceae</taxon>
        <taxon>Allofournierella</taxon>
    </lineage>
</organism>
<sequence length="139" mass="14850">MRMKRIAAFLLAALALQCMMTTSAFASDKGVQPRFSDFSSVYAGLYDSGNGIYVIEGSAVAPNANKRVQITLTLEKIEGNKSTVVSGCTWTASGMVTAQTSARRSLSPGAYHAHTHAEVYLGNTLLETADAYSNVDFVD</sequence>
<feature type="signal peptide" evidence="1">
    <location>
        <begin position="1"/>
        <end position="26"/>
    </location>
</feature>
<accession>A0ABT7UUS5</accession>
<evidence type="ECO:0000256" key="1">
    <source>
        <dbReference type="SAM" id="SignalP"/>
    </source>
</evidence>
<protein>
    <submittedName>
        <fullName evidence="2">Uncharacterized protein</fullName>
    </submittedName>
</protein>
<feature type="chain" id="PRO_5045918858" evidence="1">
    <location>
        <begin position="27"/>
        <end position="139"/>
    </location>
</feature>